<evidence type="ECO:0000313" key="3">
    <source>
        <dbReference type="Proteomes" id="UP000064189"/>
    </source>
</evidence>
<dbReference type="GO" id="GO:0000156">
    <property type="term" value="F:phosphorelay response regulator activity"/>
    <property type="evidence" value="ECO:0007669"/>
    <property type="project" value="InterPro"/>
</dbReference>
<dbReference type="Proteomes" id="UP000064189">
    <property type="component" value="Unassembled WGS sequence"/>
</dbReference>
<protein>
    <submittedName>
        <fullName evidence="2">LytR family transcriptional regulator</fullName>
    </submittedName>
</protein>
<accession>A0A120GR39</accession>
<dbReference type="Gene3D" id="2.40.50.40">
    <property type="match status" value="1"/>
</dbReference>
<dbReference type="Pfam" id="PF04397">
    <property type="entry name" value="LytTR"/>
    <property type="match status" value="1"/>
</dbReference>
<comment type="caution">
    <text evidence="2">The sequence shown here is derived from an EMBL/GenBank/DDBJ whole genome shotgun (WGS) entry which is preliminary data.</text>
</comment>
<evidence type="ECO:0000259" key="1">
    <source>
        <dbReference type="PROSITE" id="PS50930"/>
    </source>
</evidence>
<organism evidence="2 3">
    <name type="scientific">Peribacillus simplex</name>
    <dbReference type="NCBI Taxonomy" id="1478"/>
    <lineage>
        <taxon>Bacteria</taxon>
        <taxon>Bacillati</taxon>
        <taxon>Bacillota</taxon>
        <taxon>Bacilli</taxon>
        <taxon>Bacillales</taxon>
        <taxon>Bacillaceae</taxon>
        <taxon>Peribacillus</taxon>
    </lineage>
</organism>
<dbReference type="PANTHER" id="PTHR37299:SF4">
    <property type="entry name" value="TRANSCRIPTIONAL REGULATOR"/>
    <property type="match status" value="1"/>
</dbReference>
<dbReference type="InterPro" id="IPR007492">
    <property type="entry name" value="LytTR_DNA-bd_dom"/>
</dbReference>
<dbReference type="AlphaFoldDB" id="A0A120GR39"/>
<dbReference type="EMBL" id="LNNH01000007">
    <property type="protein sequence ID" value="KWW22302.1"/>
    <property type="molecule type" value="Genomic_DNA"/>
</dbReference>
<dbReference type="SMART" id="SM00850">
    <property type="entry name" value="LytTR"/>
    <property type="match status" value="1"/>
</dbReference>
<name>A0A120GR39_9BACI</name>
<dbReference type="PANTHER" id="PTHR37299">
    <property type="entry name" value="TRANSCRIPTIONAL REGULATOR-RELATED"/>
    <property type="match status" value="1"/>
</dbReference>
<feature type="domain" description="HTH LytTR-type" evidence="1">
    <location>
        <begin position="112"/>
        <end position="216"/>
    </location>
</feature>
<evidence type="ECO:0000313" key="2">
    <source>
        <dbReference type="EMBL" id="KWW22302.1"/>
    </source>
</evidence>
<dbReference type="GO" id="GO:0003677">
    <property type="term" value="F:DNA binding"/>
    <property type="evidence" value="ECO:0007669"/>
    <property type="project" value="InterPro"/>
</dbReference>
<dbReference type="RefSeq" id="WP_061140611.1">
    <property type="nucleotide sequence ID" value="NZ_LNNH01000007.1"/>
</dbReference>
<dbReference type="Gene3D" id="2.20.25.10">
    <property type="match status" value="1"/>
</dbReference>
<dbReference type="PROSITE" id="PS50930">
    <property type="entry name" value="HTH_LYTTR"/>
    <property type="match status" value="1"/>
</dbReference>
<keyword evidence="3" id="KW-1185">Reference proteome</keyword>
<reference evidence="2 3" key="1">
    <citation type="submission" date="2015-11" db="EMBL/GenBank/DDBJ databases">
        <title>Genome Sequence of Bacillus simplex strain VanAntwerpen2.</title>
        <authorList>
            <person name="Couger M.B."/>
        </authorList>
    </citation>
    <scope>NUCLEOTIDE SEQUENCE [LARGE SCALE GENOMIC DNA]</scope>
    <source>
        <strain evidence="2 3">VanAntwerpen02</strain>
    </source>
</reference>
<gene>
    <name evidence="2" type="ORF">AS888_13620</name>
</gene>
<proteinExistence type="predicted"/>
<sequence>MDQFTVESVLNIIREFVPKDASISVADSEKYIYYQPSKQVDLRIKPGDLISENTATYKALSFRKKIGVQVESNVFGVPYYGLSVPIMNEGNPLGAVTAILPSKPLILPTSFLTIKMDDRWIPLPYGEIMYLEAQNRKTKIQSELVSGYHKMNLSELEFILPSDLFIRVHRSYIVNINYIQEILPDFHSTFLLIMKDNSKIQVSQTYASQFRRALGF</sequence>
<dbReference type="InterPro" id="IPR046947">
    <property type="entry name" value="LytR-like"/>
</dbReference>